<dbReference type="InterPro" id="IPR006311">
    <property type="entry name" value="TAT_signal"/>
</dbReference>
<evidence type="ECO:0000313" key="2">
    <source>
        <dbReference type="EMBL" id="AGS34513.1"/>
    </source>
</evidence>
<feature type="signal peptide" evidence="1">
    <location>
        <begin position="1"/>
        <end position="33"/>
    </location>
</feature>
<organism evidence="2 3">
    <name type="scientific">Corynebacterium maris DSM 45190</name>
    <dbReference type="NCBI Taxonomy" id="1224163"/>
    <lineage>
        <taxon>Bacteria</taxon>
        <taxon>Bacillati</taxon>
        <taxon>Actinomycetota</taxon>
        <taxon>Actinomycetes</taxon>
        <taxon>Mycobacteriales</taxon>
        <taxon>Corynebacteriaceae</taxon>
        <taxon>Corynebacterium</taxon>
    </lineage>
</organism>
<dbReference type="PATRIC" id="fig|1224163.3.peg.1042"/>
<dbReference type="KEGG" id="cmd:B841_05200"/>
<protein>
    <recommendedName>
        <fullName evidence="4">Secreted protein</fullName>
    </recommendedName>
</protein>
<dbReference type="EMBL" id="CP003924">
    <property type="protein sequence ID" value="AGS34513.1"/>
    <property type="molecule type" value="Genomic_DNA"/>
</dbReference>
<dbReference type="AlphaFoldDB" id="S5TII8"/>
<accession>S5TII8</accession>
<dbReference type="PROSITE" id="PS51318">
    <property type="entry name" value="TAT"/>
    <property type="match status" value="1"/>
</dbReference>
<name>S5TII8_9CORY</name>
<evidence type="ECO:0000313" key="3">
    <source>
        <dbReference type="Proteomes" id="UP000015388"/>
    </source>
</evidence>
<dbReference type="OrthoDB" id="4424756at2"/>
<dbReference type="eggNOG" id="ENOG5033SXJ">
    <property type="taxonomic scope" value="Bacteria"/>
</dbReference>
<proteinExistence type="predicted"/>
<dbReference type="HOGENOM" id="CLU_073060_0_0_11"/>
<reference evidence="2 3" key="1">
    <citation type="submission" date="2012-11" db="EMBL/GenBank/DDBJ databases">
        <title>The complete genome sequence of Corynebacterium maris Coryn-1 (=DSM 45190).</title>
        <authorList>
            <person name="Schaffert L."/>
            <person name="Albersmeier A."/>
            <person name="Kalinowski J."/>
            <person name="Ruckert C."/>
        </authorList>
    </citation>
    <scope>NUCLEOTIDE SEQUENCE [LARGE SCALE GENOMIC DNA]</scope>
    <source>
        <strain evidence="3">Coryn-1</strain>
    </source>
</reference>
<keyword evidence="3" id="KW-1185">Reference proteome</keyword>
<evidence type="ECO:0000256" key="1">
    <source>
        <dbReference type="SAM" id="SignalP"/>
    </source>
</evidence>
<gene>
    <name evidence="2" type="ORF">B841_05200</name>
</gene>
<dbReference type="STRING" id="1224163.B841_05200"/>
<dbReference type="Proteomes" id="UP000015388">
    <property type="component" value="Chromosome"/>
</dbReference>
<keyword evidence="1" id="KW-0732">Signal</keyword>
<feature type="chain" id="PRO_5039526779" description="Secreted protein" evidence="1">
    <location>
        <begin position="34"/>
        <end position="240"/>
    </location>
</feature>
<sequence length="240" mass="24757">MSRPHTLPARRAIAAIAATLLAAVVAVAAPAQASASSLPNLPPPPELPDLSQNVWLDELGRPTQHTQDQVRLLADQPWVPDEASDLMLTALHFFAGTGEPGGPPLPEEAPTFTQFYWPTVSGNCIGDGLNSVGSALAVPGPADIPAPGAAPGQTAFLFTALGTAPAAGEQHMTVRWFNIDTLTYGETPLTDHGINPDGPATVSGVGDTGNGRILALVEGTVTTEDNACSFLPTAAFIEAR</sequence>
<evidence type="ECO:0008006" key="4">
    <source>
        <dbReference type="Google" id="ProtNLM"/>
    </source>
</evidence>
<dbReference type="RefSeq" id="WP_020934446.1">
    <property type="nucleotide sequence ID" value="NC_021915.1"/>
</dbReference>